<accession>A0A0L6JIE5</accession>
<organism evidence="2 3">
    <name type="scientific">Pseudobacteroides cellulosolvens ATCC 35603 = DSM 2933</name>
    <dbReference type="NCBI Taxonomy" id="398512"/>
    <lineage>
        <taxon>Bacteria</taxon>
        <taxon>Bacillati</taxon>
        <taxon>Bacillota</taxon>
        <taxon>Clostridia</taxon>
        <taxon>Eubacteriales</taxon>
        <taxon>Oscillospiraceae</taxon>
        <taxon>Pseudobacteroides</taxon>
    </lineage>
</organism>
<dbReference type="OrthoDB" id="9979175at2"/>
<gene>
    <name evidence="2" type="ORF">Bccel_0769</name>
</gene>
<name>A0A0L6JIE5_9FIRM</name>
<comment type="caution">
    <text evidence="2">The sequence shown here is derived from an EMBL/GenBank/DDBJ whole genome shotgun (WGS) entry which is preliminary data.</text>
</comment>
<dbReference type="Proteomes" id="UP000036923">
    <property type="component" value="Unassembled WGS sequence"/>
</dbReference>
<evidence type="ECO:0008006" key="4">
    <source>
        <dbReference type="Google" id="ProtNLM"/>
    </source>
</evidence>
<dbReference type="STRING" id="398512.Bccel_0769"/>
<proteinExistence type="predicted"/>
<dbReference type="RefSeq" id="WP_036945992.1">
    <property type="nucleotide sequence ID" value="NZ_JQKC01000099.1"/>
</dbReference>
<dbReference type="EMBL" id="LGTC01000001">
    <property type="protein sequence ID" value="KNY25509.1"/>
    <property type="molecule type" value="Genomic_DNA"/>
</dbReference>
<feature type="chain" id="PRO_5039552466" description="Lipoprotein" evidence="1">
    <location>
        <begin position="26"/>
        <end position="156"/>
    </location>
</feature>
<evidence type="ECO:0000256" key="1">
    <source>
        <dbReference type="SAM" id="SignalP"/>
    </source>
</evidence>
<keyword evidence="3" id="KW-1185">Reference proteome</keyword>
<dbReference type="AlphaFoldDB" id="A0A0L6JIE5"/>
<evidence type="ECO:0000313" key="3">
    <source>
        <dbReference type="Proteomes" id="UP000036923"/>
    </source>
</evidence>
<reference evidence="3" key="1">
    <citation type="submission" date="2015-07" db="EMBL/GenBank/DDBJ databases">
        <title>Near-Complete Genome Sequence of the Cellulolytic Bacterium Bacteroides (Pseudobacteroides) cellulosolvens ATCC 35603.</title>
        <authorList>
            <person name="Dassa B."/>
            <person name="Utturkar S.M."/>
            <person name="Klingeman D.M."/>
            <person name="Hurt R.A."/>
            <person name="Keller M."/>
            <person name="Xu J."/>
            <person name="Reddy Y.H.K."/>
            <person name="Borovok I."/>
            <person name="Grinberg I.R."/>
            <person name="Lamed R."/>
            <person name="Zhivin O."/>
            <person name="Bayer E.A."/>
            <person name="Brown S.D."/>
        </authorList>
    </citation>
    <scope>NUCLEOTIDE SEQUENCE [LARGE SCALE GENOMIC DNA]</scope>
    <source>
        <strain evidence="3">DSM 2933</strain>
    </source>
</reference>
<dbReference type="eggNOG" id="ENOG50346C4">
    <property type="taxonomic scope" value="Bacteria"/>
</dbReference>
<sequence length="156" mass="18172" precursor="true">MVRLRFKQKLIITALCLIIFFSLNSCTNISNNKTTDNYQKKYEQLLQEQPPQIEEIRFETLDGQILNKNANWIELKDKVKILVTLSGNSTEVEFYITPTGTETYKLQQLINLVEVKNGIAEYIWDVPQSTMGHFWIVAYNKNVGRKSDLINVIRQN</sequence>
<evidence type="ECO:0000313" key="2">
    <source>
        <dbReference type="EMBL" id="KNY25509.1"/>
    </source>
</evidence>
<feature type="signal peptide" evidence="1">
    <location>
        <begin position="1"/>
        <end position="25"/>
    </location>
</feature>
<protein>
    <recommendedName>
        <fullName evidence="4">Lipoprotein</fullName>
    </recommendedName>
</protein>
<keyword evidence="1" id="KW-0732">Signal</keyword>